<name>A0A6C0CLL8_9ZZZZ</name>
<dbReference type="AlphaFoldDB" id="A0A6C0CLL8"/>
<protein>
    <submittedName>
        <fullName evidence="2">Uncharacterized protein</fullName>
    </submittedName>
</protein>
<sequence length="143" mass="16034">MNNSVLFVYPSITNQDEEDVFGYTPRNLTESNKHISEVLEKCEGHFSYPANPYIENEHGVMINCRYVSVKELLGRKVYMYQIPPSPPVPAPGTGAYATPVSYSPSPRNTPRRSPYVPIGGHANAAAHERAKNRNRNMVSQIQL</sequence>
<reference evidence="2" key="1">
    <citation type="journal article" date="2020" name="Nature">
        <title>Giant virus diversity and host interactions through global metagenomics.</title>
        <authorList>
            <person name="Schulz F."/>
            <person name="Roux S."/>
            <person name="Paez-Espino D."/>
            <person name="Jungbluth S."/>
            <person name="Walsh D.A."/>
            <person name="Denef V.J."/>
            <person name="McMahon K.D."/>
            <person name="Konstantinidis K.T."/>
            <person name="Eloe-Fadrosh E.A."/>
            <person name="Kyrpides N.C."/>
            <person name="Woyke T."/>
        </authorList>
    </citation>
    <scope>NUCLEOTIDE SEQUENCE</scope>
    <source>
        <strain evidence="2">GVMAG-M-3300021343-4</strain>
    </source>
</reference>
<organism evidence="2">
    <name type="scientific">viral metagenome</name>
    <dbReference type="NCBI Taxonomy" id="1070528"/>
    <lineage>
        <taxon>unclassified sequences</taxon>
        <taxon>metagenomes</taxon>
        <taxon>organismal metagenomes</taxon>
    </lineage>
</organism>
<dbReference type="EMBL" id="MN739438">
    <property type="protein sequence ID" value="QHT04800.1"/>
    <property type="molecule type" value="Genomic_DNA"/>
</dbReference>
<evidence type="ECO:0000256" key="1">
    <source>
        <dbReference type="SAM" id="MobiDB-lite"/>
    </source>
</evidence>
<accession>A0A6C0CLL8</accession>
<evidence type="ECO:0000313" key="2">
    <source>
        <dbReference type="EMBL" id="QHT04800.1"/>
    </source>
</evidence>
<proteinExistence type="predicted"/>
<feature type="compositionally biased region" description="Low complexity" evidence="1">
    <location>
        <begin position="101"/>
        <end position="114"/>
    </location>
</feature>
<feature type="region of interest" description="Disordered" evidence="1">
    <location>
        <begin position="90"/>
        <end position="119"/>
    </location>
</feature>